<dbReference type="AlphaFoldDB" id="A0A5B7DVG2"/>
<protein>
    <submittedName>
        <fullName evidence="2">Uncharacterized protein</fullName>
    </submittedName>
</protein>
<evidence type="ECO:0000256" key="1">
    <source>
        <dbReference type="SAM" id="MobiDB-lite"/>
    </source>
</evidence>
<reference evidence="2 3" key="1">
    <citation type="submission" date="2019-05" db="EMBL/GenBank/DDBJ databases">
        <title>Another draft genome of Portunus trituberculatus and its Hox gene families provides insights of decapod evolution.</title>
        <authorList>
            <person name="Jeong J.-H."/>
            <person name="Song I."/>
            <person name="Kim S."/>
            <person name="Choi T."/>
            <person name="Kim D."/>
            <person name="Ryu S."/>
            <person name="Kim W."/>
        </authorList>
    </citation>
    <scope>NUCLEOTIDE SEQUENCE [LARGE SCALE GENOMIC DNA]</scope>
    <source>
        <tissue evidence="2">Muscle</tissue>
    </source>
</reference>
<accession>A0A5B7DVG2</accession>
<keyword evidence="3" id="KW-1185">Reference proteome</keyword>
<organism evidence="2 3">
    <name type="scientific">Portunus trituberculatus</name>
    <name type="common">Swimming crab</name>
    <name type="synonym">Neptunus trituberculatus</name>
    <dbReference type="NCBI Taxonomy" id="210409"/>
    <lineage>
        <taxon>Eukaryota</taxon>
        <taxon>Metazoa</taxon>
        <taxon>Ecdysozoa</taxon>
        <taxon>Arthropoda</taxon>
        <taxon>Crustacea</taxon>
        <taxon>Multicrustacea</taxon>
        <taxon>Malacostraca</taxon>
        <taxon>Eumalacostraca</taxon>
        <taxon>Eucarida</taxon>
        <taxon>Decapoda</taxon>
        <taxon>Pleocyemata</taxon>
        <taxon>Brachyura</taxon>
        <taxon>Eubrachyura</taxon>
        <taxon>Portunoidea</taxon>
        <taxon>Portunidae</taxon>
        <taxon>Portuninae</taxon>
        <taxon>Portunus</taxon>
    </lineage>
</organism>
<name>A0A5B7DVG2_PORTR</name>
<evidence type="ECO:0000313" key="3">
    <source>
        <dbReference type="Proteomes" id="UP000324222"/>
    </source>
</evidence>
<proteinExistence type="predicted"/>
<dbReference type="Proteomes" id="UP000324222">
    <property type="component" value="Unassembled WGS sequence"/>
</dbReference>
<evidence type="ECO:0000313" key="2">
    <source>
        <dbReference type="EMBL" id="MPC25077.1"/>
    </source>
</evidence>
<feature type="compositionally biased region" description="Basic and acidic residues" evidence="1">
    <location>
        <begin position="41"/>
        <end position="60"/>
    </location>
</feature>
<comment type="caution">
    <text evidence="2">The sequence shown here is derived from an EMBL/GenBank/DDBJ whole genome shotgun (WGS) entry which is preliminary data.</text>
</comment>
<gene>
    <name evidence="2" type="ORF">E2C01_018176</name>
</gene>
<dbReference type="EMBL" id="VSRR010001414">
    <property type="protein sequence ID" value="MPC25077.1"/>
    <property type="molecule type" value="Genomic_DNA"/>
</dbReference>
<feature type="region of interest" description="Disordered" evidence="1">
    <location>
        <begin position="41"/>
        <end position="65"/>
    </location>
</feature>
<sequence length="77" mass="9072">MDTVRRCEANPNHSGKERKNILGTQIHRAEFRVWRVRDMNPSRGKEEERTTNEVQERDSFAGDSFGETNVFKHQIKL</sequence>